<dbReference type="AlphaFoldDB" id="A0A8H3CDI6"/>
<evidence type="ECO:0000313" key="2">
    <source>
        <dbReference type="EMBL" id="CAE6480213.1"/>
    </source>
</evidence>
<gene>
    <name evidence="2" type="ORF">RDB_LOCUS87525</name>
</gene>
<comment type="caution">
    <text evidence="2">The sequence shown here is derived from an EMBL/GenBank/DDBJ whole genome shotgun (WGS) entry which is preliminary data.</text>
</comment>
<name>A0A8H3CDI6_9AGAM</name>
<accession>A0A8H3CDI6</accession>
<sequence length="82" mass="9543">MPIYLLKNASKKRNKKYALVPGWTRRSKPDKGCYTVEPPQEFDEKEKELGPDAQVWKTYVKEADPVDKELVDGWNESMDVNL</sequence>
<evidence type="ECO:0000313" key="3">
    <source>
        <dbReference type="Proteomes" id="UP000663853"/>
    </source>
</evidence>
<proteinExistence type="predicted"/>
<reference evidence="2" key="1">
    <citation type="submission" date="2021-01" db="EMBL/GenBank/DDBJ databases">
        <authorList>
            <person name="Kaushik A."/>
        </authorList>
    </citation>
    <scope>NUCLEOTIDE SEQUENCE</scope>
    <source>
        <strain evidence="2">AG6-10EEA</strain>
    </source>
</reference>
<organism evidence="2 3">
    <name type="scientific">Rhizoctonia solani</name>
    <dbReference type="NCBI Taxonomy" id="456999"/>
    <lineage>
        <taxon>Eukaryota</taxon>
        <taxon>Fungi</taxon>
        <taxon>Dikarya</taxon>
        <taxon>Basidiomycota</taxon>
        <taxon>Agaricomycotina</taxon>
        <taxon>Agaricomycetes</taxon>
        <taxon>Cantharellales</taxon>
        <taxon>Ceratobasidiaceae</taxon>
        <taxon>Rhizoctonia</taxon>
    </lineage>
</organism>
<dbReference type="EMBL" id="CAJMXA010002393">
    <property type="protein sequence ID" value="CAE6480213.1"/>
    <property type="molecule type" value="Genomic_DNA"/>
</dbReference>
<protein>
    <submittedName>
        <fullName evidence="2">Uncharacterized protein</fullName>
    </submittedName>
</protein>
<feature type="non-terminal residue" evidence="2">
    <location>
        <position position="1"/>
    </location>
</feature>
<feature type="region of interest" description="Disordered" evidence="1">
    <location>
        <begin position="28"/>
        <end position="48"/>
    </location>
</feature>
<evidence type="ECO:0000256" key="1">
    <source>
        <dbReference type="SAM" id="MobiDB-lite"/>
    </source>
</evidence>
<dbReference type="Proteomes" id="UP000663853">
    <property type="component" value="Unassembled WGS sequence"/>
</dbReference>